<dbReference type="PANTHER" id="PTHR24330:SF19">
    <property type="entry name" value="MEDIATOR OF RNA POLYMERASE II TRANSCRIPTION SUBUNIT 29"/>
    <property type="match status" value="1"/>
</dbReference>
<keyword evidence="3" id="KW-1185">Reference proteome</keyword>
<feature type="region of interest" description="Disordered" evidence="1">
    <location>
        <begin position="1"/>
        <end position="110"/>
    </location>
</feature>
<name>A0A0D2WUK7_CAPO3</name>
<reference evidence="3" key="1">
    <citation type="submission" date="2011-02" db="EMBL/GenBank/DDBJ databases">
        <title>The Genome Sequence of Capsaspora owczarzaki ATCC 30864.</title>
        <authorList>
            <person name="Russ C."/>
            <person name="Cuomo C."/>
            <person name="Burger G."/>
            <person name="Gray M.W."/>
            <person name="Holland P.W.H."/>
            <person name="King N."/>
            <person name="Lang F.B.F."/>
            <person name="Roger A.J."/>
            <person name="Ruiz-Trillo I."/>
            <person name="Young S.K."/>
            <person name="Zeng Q."/>
            <person name="Gargeya S."/>
            <person name="Alvarado L."/>
            <person name="Berlin A."/>
            <person name="Chapman S.B."/>
            <person name="Chen Z."/>
            <person name="Freedman E."/>
            <person name="Gellesch M."/>
            <person name="Goldberg J."/>
            <person name="Griggs A."/>
            <person name="Gujja S."/>
            <person name="Heilman E."/>
            <person name="Heiman D."/>
            <person name="Howarth C."/>
            <person name="Mehta T."/>
            <person name="Neiman D."/>
            <person name="Pearson M."/>
            <person name="Roberts A."/>
            <person name="Saif S."/>
            <person name="Shea T."/>
            <person name="Shenoy N."/>
            <person name="Sisk P."/>
            <person name="Stolte C."/>
            <person name="Sykes S."/>
            <person name="White J."/>
            <person name="Yandava C."/>
            <person name="Haas B."/>
            <person name="Nusbaum C."/>
            <person name="Birren B."/>
        </authorList>
    </citation>
    <scope>NUCLEOTIDE SEQUENCE</scope>
    <source>
        <strain evidence="3">ATCC 30864</strain>
    </source>
</reference>
<feature type="compositionally biased region" description="Low complexity" evidence="1">
    <location>
        <begin position="39"/>
        <end position="79"/>
    </location>
</feature>
<accession>A0A0D2WUK7</accession>
<proteinExistence type="predicted"/>
<dbReference type="PANTHER" id="PTHR24330">
    <property type="entry name" value="HOMEOBOX PROTEIN BARH-LIKE"/>
    <property type="match status" value="1"/>
</dbReference>
<dbReference type="InParanoid" id="A0A0D2WUK7"/>
<organism evidence="2 3">
    <name type="scientific">Capsaspora owczarzaki (strain ATCC 30864)</name>
    <dbReference type="NCBI Taxonomy" id="595528"/>
    <lineage>
        <taxon>Eukaryota</taxon>
        <taxon>Filasterea</taxon>
        <taxon>Capsaspora</taxon>
    </lineage>
</organism>
<dbReference type="AlphaFoldDB" id="A0A0D2WUK7"/>
<dbReference type="InterPro" id="IPR052145">
    <property type="entry name" value="Mediator/Homeobox_domain"/>
</dbReference>
<gene>
    <name evidence="2" type="ORF">CAOG_008942</name>
</gene>
<evidence type="ECO:0000313" key="2">
    <source>
        <dbReference type="EMBL" id="KJE95653.1"/>
    </source>
</evidence>
<protein>
    <submittedName>
        <fullName evidence="2">Uncharacterized protein</fullName>
    </submittedName>
</protein>
<feature type="compositionally biased region" description="Pro residues" evidence="1">
    <location>
        <begin position="80"/>
        <end position="89"/>
    </location>
</feature>
<evidence type="ECO:0000313" key="3">
    <source>
        <dbReference type="Proteomes" id="UP000008743"/>
    </source>
</evidence>
<dbReference type="EMBL" id="KE346369">
    <property type="protein sequence ID" value="KJE95653.1"/>
    <property type="molecule type" value="Genomic_DNA"/>
</dbReference>
<sequence>MSDHERALHTIVSLAAGNSMMQRAAQRRTTANPTPPTATAPGSNSSSSNTIGNSNSSSSSSSRTNAAAAAAAADGNAAPQQPPLPPPPHHQQQQQQQQHQHQQQQQQQPFQEALGIAGTALGKLGPDELFLLRPELGDRLFYTLQLEKAREGIIPIRVEITAADDTQRVWFEIENDDQFATLLHHNDAIALFNTKEYEFAYCMQDLQPYDDYIFHHEEGTNGEQLEKFTRQQHTLSLVDAQKLLMKRLEPQLGKLLPLINVLEDRETRLEVFNFDIFFASDTHVLIGRHKFIIWDEVSLRQTIVQLKVSVARFYAALESNRYEELAPLRNRIVKTVLASRYCCQEVRAIAREAADYLVFGDHDNTTWMDIAEQLVTTQPSLAEQLVAMQALAQQHPVQVGIDEGSAAPQS</sequence>
<dbReference type="Proteomes" id="UP000008743">
    <property type="component" value="Unassembled WGS sequence"/>
</dbReference>
<feature type="compositionally biased region" description="Low complexity" evidence="1">
    <location>
        <begin position="90"/>
        <end position="109"/>
    </location>
</feature>
<evidence type="ECO:0000256" key="1">
    <source>
        <dbReference type="SAM" id="MobiDB-lite"/>
    </source>
</evidence>